<name>A0A895YKR6_9ACTN</name>
<organism evidence="2 3">
    <name type="scientific">Natronosporangium hydrolyticum</name>
    <dbReference type="NCBI Taxonomy" id="2811111"/>
    <lineage>
        <taxon>Bacteria</taxon>
        <taxon>Bacillati</taxon>
        <taxon>Actinomycetota</taxon>
        <taxon>Actinomycetes</taxon>
        <taxon>Micromonosporales</taxon>
        <taxon>Micromonosporaceae</taxon>
        <taxon>Natronosporangium</taxon>
    </lineage>
</organism>
<feature type="compositionally biased region" description="Low complexity" evidence="1">
    <location>
        <begin position="119"/>
        <end position="134"/>
    </location>
</feature>
<gene>
    <name evidence="2" type="ORF">JQS43_10020</name>
</gene>
<evidence type="ECO:0000313" key="3">
    <source>
        <dbReference type="Proteomes" id="UP000662857"/>
    </source>
</evidence>
<sequence>MTYAASSADQESSPYPNGSGKPDDSGSVPPPPAALPGASEPPAAPAPVHSTDPATQGGDNYAAQDGDNLVGDGLGADGLGADGPGGDSPGGDPGGSYGGDTDAGTFAGEPAGEVYRSQAAADPPAATYPTPIADGAAPAPEPVAADRSELSTSGVDGGTAGAAAPGLWGDGAADRYRDRFREIQIRFVDEPGGATGEARDLVSELFQELWETLSARKAEVDRWADGDGEDTEELRNAVRSYRDLVDDLLAR</sequence>
<protein>
    <submittedName>
        <fullName evidence="2">Uncharacterized protein</fullName>
    </submittedName>
</protein>
<keyword evidence="3" id="KW-1185">Reference proteome</keyword>
<evidence type="ECO:0000313" key="2">
    <source>
        <dbReference type="EMBL" id="QSB16575.1"/>
    </source>
</evidence>
<feature type="region of interest" description="Disordered" evidence="1">
    <location>
        <begin position="1"/>
        <end position="168"/>
    </location>
</feature>
<reference evidence="2" key="1">
    <citation type="submission" date="2021-02" db="EMBL/GenBank/DDBJ databases">
        <title>Natrosporangium hydrolyticum gen. nov., sp. nov, a haloalkaliphilic actinobacterium from a soda solonchak soil.</title>
        <authorList>
            <person name="Sorokin D.Y."/>
            <person name="Khijniak T.V."/>
            <person name="Zakharycheva A.P."/>
            <person name="Boueva O.V."/>
            <person name="Ariskina E.V."/>
            <person name="Hahnke R.L."/>
            <person name="Bunk B."/>
            <person name="Sproer C."/>
            <person name="Schumann P."/>
            <person name="Evtushenko L.I."/>
            <person name="Kublanov I.V."/>
        </authorList>
    </citation>
    <scope>NUCLEOTIDE SEQUENCE</scope>
    <source>
        <strain evidence="2">DSM 106523</strain>
    </source>
</reference>
<evidence type="ECO:0000256" key="1">
    <source>
        <dbReference type="SAM" id="MobiDB-lite"/>
    </source>
</evidence>
<feature type="compositionally biased region" description="Polar residues" evidence="1">
    <location>
        <begin position="1"/>
        <end position="16"/>
    </location>
</feature>
<dbReference type="EMBL" id="CP070499">
    <property type="protein sequence ID" value="QSB16575.1"/>
    <property type="molecule type" value="Genomic_DNA"/>
</dbReference>
<dbReference type="RefSeq" id="WP_239678799.1">
    <property type="nucleotide sequence ID" value="NZ_CP070499.1"/>
</dbReference>
<feature type="compositionally biased region" description="Gly residues" evidence="1">
    <location>
        <begin position="72"/>
        <end position="98"/>
    </location>
</feature>
<dbReference type="AlphaFoldDB" id="A0A895YKR6"/>
<dbReference type="Proteomes" id="UP000662857">
    <property type="component" value="Chromosome"/>
</dbReference>
<accession>A0A895YKR6</accession>
<dbReference type="KEGG" id="nhy:JQS43_10020"/>
<proteinExistence type="predicted"/>